<dbReference type="InterPro" id="IPR024524">
    <property type="entry name" value="DUF3800"/>
</dbReference>
<accession>A0ABT9EH42</accession>
<reference evidence="1 2" key="1">
    <citation type="submission" date="2023-07" db="EMBL/GenBank/DDBJ databases">
        <authorList>
            <person name="Kim M.K."/>
        </authorList>
    </citation>
    <scope>NUCLEOTIDE SEQUENCE [LARGE SCALE GENOMIC DNA]</scope>
    <source>
        <strain evidence="1 2">KR1UV-12</strain>
    </source>
</reference>
<evidence type="ECO:0000313" key="2">
    <source>
        <dbReference type="Proteomes" id="UP001230685"/>
    </source>
</evidence>
<dbReference type="Proteomes" id="UP001230685">
    <property type="component" value="Unassembled WGS sequence"/>
</dbReference>
<keyword evidence="2" id="KW-1185">Reference proteome</keyword>
<comment type="caution">
    <text evidence="1">The sequence shown here is derived from an EMBL/GenBank/DDBJ whole genome shotgun (WGS) entry which is preliminary data.</text>
</comment>
<dbReference type="RefSeq" id="WP_305171846.1">
    <property type="nucleotide sequence ID" value="NZ_JAUUDS010000001.1"/>
</dbReference>
<protein>
    <submittedName>
        <fullName evidence="1">DUF3800 domain-containing protein</fullName>
    </submittedName>
</protein>
<dbReference type="Pfam" id="PF12686">
    <property type="entry name" value="DUF3800"/>
    <property type="match status" value="1"/>
</dbReference>
<name>A0ABT9EH42_9SPHN</name>
<evidence type="ECO:0000313" key="1">
    <source>
        <dbReference type="EMBL" id="MDP1026291.1"/>
    </source>
</evidence>
<proteinExistence type="predicted"/>
<gene>
    <name evidence="1" type="ORF">Q5H91_03630</name>
</gene>
<organism evidence="1 2">
    <name type="scientific">Sphingomonas aurea</name>
    <dbReference type="NCBI Taxonomy" id="3063994"/>
    <lineage>
        <taxon>Bacteria</taxon>
        <taxon>Pseudomonadati</taxon>
        <taxon>Pseudomonadota</taxon>
        <taxon>Alphaproteobacteria</taxon>
        <taxon>Sphingomonadales</taxon>
        <taxon>Sphingomonadaceae</taxon>
        <taxon>Sphingomonas</taxon>
    </lineage>
</organism>
<dbReference type="EMBL" id="JAUUDS010000001">
    <property type="protein sequence ID" value="MDP1026291.1"/>
    <property type="molecule type" value="Genomic_DNA"/>
</dbReference>
<sequence>MELPNPGYVVFIDEAGDPGIKSSPSVPAWTEWFTLGAVVVAAHREPEVRGWIEEMRNVTRSRQKPDLHYRNLSLSNKRRVARMLASKGVRLFALASHKANMRGHRSAALGRMSPDQYYNWCLRFLLERVTAWCARRAKQDHVSPVIKIVFSERGGHRYPDLVGYLKKLEYQARAGTLTLKARHIVPGVLVPELCEVRPHTSVAGLQLADIVASAFFQAANSALPTHELSPARLLSERMAKEGRSRVHANFGLTLLPLPHQGTIPAAERAIFEFYGYDFSAR</sequence>